<sequence>MMCNMFSTNGTCSYGAGCQYAHGKEEIRPTVPHPKYKTQLCNKFNTPRGCQYGEKCHFRHPDDLEAELIEKKKEMSKES</sequence>
<accession>A0AC35F0R9</accession>
<dbReference type="WBParaSite" id="PS1159_v2.g1259.t1">
    <property type="protein sequence ID" value="PS1159_v2.g1259.t1"/>
    <property type="gene ID" value="PS1159_v2.g1259"/>
</dbReference>
<evidence type="ECO:0000313" key="2">
    <source>
        <dbReference type="WBParaSite" id="PS1159_v2.g1259.t1"/>
    </source>
</evidence>
<dbReference type="Proteomes" id="UP000887580">
    <property type="component" value="Unplaced"/>
</dbReference>
<protein>
    <submittedName>
        <fullName evidence="2">C3H1-type domain-containing protein</fullName>
    </submittedName>
</protein>
<organism evidence="1 2">
    <name type="scientific">Panagrolaimus sp. PS1159</name>
    <dbReference type="NCBI Taxonomy" id="55785"/>
    <lineage>
        <taxon>Eukaryota</taxon>
        <taxon>Metazoa</taxon>
        <taxon>Ecdysozoa</taxon>
        <taxon>Nematoda</taxon>
        <taxon>Chromadorea</taxon>
        <taxon>Rhabditida</taxon>
        <taxon>Tylenchina</taxon>
        <taxon>Panagrolaimomorpha</taxon>
        <taxon>Panagrolaimoidea</taxon>
        <taxon>Panagrolaimidae</taxon>
        <taxon>Panagrolaimus</taxon>
    </lineage>
</organism>
<name>A0AC35F0R9_9BILA</name>
<evidence type="ECO:0000313" key="1">
    <source>
        <dbReference type="Proteomes" id="UP000887580"/>
    </source>
</evidence>
<reference evidence="2" key="1">
    <citation type="submission" date="2025-08" db="UniProtKB">
        <authorList>
            <consortium name="WormBaseParasite"/>
        </authorList>
    </citation>
    <scope>IDENTIFICATION</scope>
</reference>
<proteinExistence type="predicted"/>